<dbReference type="Proteomes" id="UP001054252">
    <property type="component" value="Unassembled WGS sequence"/>
</dbReference>
<evidence type="ECO:0000313" key="2">
    <source>
        <dbReference type="EMBL" id="GKV18095.1"/>
    </source>
</evidence>
<comment type="caution">
    <text evidence="2">The sequence shown here is derived from an EMBL/GenBank/DDBJ whole genome shotgun (WGS) entry which is preliminary data.</text>
</comment>
<feature type="region of interest" description="Disordered" evidence="1">
    <location>
        <begin position="43"/>
        <end position="64"/>
    </location>
</feature>
<evidence type="ECO:0000313" key="3">
    <source>
        <dbReference type="Proteomes" id="UP001054252"/>
    </source>
</evidence>
<organism evidence="2 3">
    <name type="scientific">Rubroshorea leprosula</name>
    <dbReference type="NCBI Taxonomy" id="152421"/>
    <lineage>
        <taxon>Eukaryota</taxon>
        <taxon>Viridiplantae</taxon>
        <taxon>Streptophyta</taxon>
        <taxon>Embryophyta</taxon>
        <taxon>Tracheophyta</taxon>
        <taxon>Spermatophyta</taxon>
        <taxon>Magnoliopsida</taxon>
        <taxon>eudicotyledons</taxon>
        <taxon>Gunneridae</taxon>
        <taxon>Pentapetalae</taxon>
        <taxon>rosids</taxon>
        <taxon>malvids</taxon>
        <taxon>Malvales</taxon>
        <taxon>Dipterocarpaceae</taxon>
        <taxon>Rubroshorea</taxon>
    </lineage>
</organism>
<name>A0AAV5K124_9ROSI</name>
<proteinExistence type="predicted"/>
<protein>
    <submittedName>
        <fullName evidence="2">Uncharacterized protein</fullName>
    </submittedName>
</protein>
<feature type="compositionally biased region" description="Polar residues" evidence="1">
    <location>
        <begin position="21"/>
        <end position="30"/>
    </location>
</feature>
<sequence length="64" mass="6812">MTPCQSTRERGSSAPAGLNSCPRSLSTPANKKQFSLQVLLMLSSDENKQAEPAAPESKSGKHKP</sequence>
<keyword evidence="3" id="KW-1185">Reference proteome</keyword>
<gene>
    <name evidence="2" type="ORF">SLEP1_g28518</name>
</gene>
<evidence type="ECO:0000256" key="1">
    <source>
        <dbReference type="SAM" id="MobiDB-lite"/>
    </source>
</evidence>
<accession>A0AAV5K124</accession>
<reference evidence="2 3" key="1">
    <citation type="journal article" date="2021" name="Commun. Biol.">
        <title>The genome of Shorea leprosula (Dipterocarpaceae) highlights the ecological relevance of drought in aseasonal tropical rainforests.</title>
        <authorList>
            <person name="Ng K.K.S."/>
            <person name="Kobayashi M.J."/>
            <person name="Fawcett J.A."/>
            <person name="Hatakeyama M."/>
            <person name="Paape T."/>
            <person name="Ng C.H."/>
            <person name="Ang C.C."/>
            <person name="Tnah L.H."/>
            <person name="Lee C.T."/>
            <person name="Nishiyama T."/>
            <person name="Sese J."/>
            <person name="O'Brien M.J."/>
            <person name="Copetti D."/>
            <person name="Mohd Noor M.I."/>
            <person name="Ong R.C."/>
            <person name="Putra M."/>
            <person name="Sireger I.Z."/>
            <person name="Indrioko S."/>
            <person name="Kosugi Y."/>
            <person name="Izuno A."/>
            <person name="Isagi Y."/>
            <person name="Lee S.L."/>
            <person name="Shimizu K.K."/>
        </authorList>
    </citation>
    <scope>NUCLEOTIDE SEQUENCE [LARGE SCALE GENOMIC DNA]</scope>
    <source>
        <strain evidence="2">214</strain>
    </source>
</reference>
<dbReference type="EMBL" id="BPVZ01000049">
    <property type="protein sequence ID" value="GKV18095.1"/>
    <property type="molecule type" value="Genomic_DNA"/>
</dbReference>
<feature type="region of interest" description="Disordered" evidence="1">
    <location>
        <begin position="1"/>
        <end position="30"/>
    </location>
</feature>
<dbReference type="AlphaFoldDB" id="A0AAV5K124"/>